<feature type="transmembrane region" description="Helical" evidence="11">
    <location>
        <begin position="599"/>
        <end position="624"/>
    </location>
</feature>
<comment type="subcellular location">
    <subcellularLocation>
        <location evidence="2">Membrane</location>
        <topology evidence="2">Multi-pass membrane protein</topology>
    </subcellularLocation>
</comment>
<evidence type="ECO:0000256" key="3">
    <source>
        <dbReference type="ARBA" id="ARBA00009195"/>
    </source>
</evidence>
<dbReference type="PANTHER" id="PTHR45828">
    <property type="entry name" value="CYTOCHROME B561/FERRIC REDUCTASE TRANSMEMBRANE"/>
    <property type="match status" value="1"/>
</dbReference>
<feature type="domain" description="Reelin" evidence="15">
    <location>
        <begin position="21"/>
        <end position="186"/>
    </location>
</feature>
<comment type="cofactor">
    <cofactor evidence="1">
        <name>heme b</name>
        <dbReference type="ChEBI" id="CHEBI:60344"/>
    </cofactor>
</comment>
<dbReference type="InterPro" id="IPR002861">
    <property type="entry name" value="Reeler_dom"/>
</dbReference>
<dbReference type="EMBL" id="CADEPI010000155">
    <property type="protein sequence ID" value="CAB3378032.1"/>
    <property type="molecule type" value="Genomic_DNA"/>
</dbReference>
<evidence type="ECO:0000256" key="10">
    <source>
        <dbReference type="ARBA" id="ARBA00023180"/>
    </source>
</evidence>
<feature type="transmembrane region" description="Helical" evidence="11">
    <location>
        <begin position="398"/>
        <end position="418"/>
    </location>
</feature>
<feature type="transmembrane region" description="Helical" evidence="11">
    <location>
        <begin position="439"/>
        <end position="457"/>
    </location>
</feature>
<keyword evidence="4" id="KW-0813">Transport</keyword>
<keyword evidence="17" id="KW-1185">Reference proteome</keyword>
<dbReference type="PROSITE" id="PS50836">
    <property type="entry name" value="DOMON"/>
    <property type="match status" value="1"/>
</dbReference>
<dbReference type="Pfam" id="PF03351">
    <property type="entry name" value="DOMON"/>
    <property type="match status" value="1"/>
</dbReference>
<dbReference type="CDD" id="cd08544">
    <property type="entry name" value="Reeler"/>
    <property type="match status" value="1"/>
</dbReference>
<evidence type="ECO:0000256" key="2">
    <source>
        <dbReference type="ARBA" id="ARBA00004141"/>
    </source>
</evidence>
<keyword evidence="7 11" id="KW-1133">Transmembrane helix</keyword>
<feature type="transmembrane region" description="Helical" evidence="11">
    <location>
        <begin position="537"/>
        <end position="559"/>
    </location>
</feature>
<keyword evidence="6" id="KW-0249">Electron transport</keyword>
<evidence type="ECO:0000256" key="12">
    <source>
        <dbReference type="SAM" id="SignalP"/>
    </source>
</evidence>
<keyword evidence="12" id="KW-0732">Signal</keyword>
<dbReference type="PROSITE" id="PS51019">
    <property type="entry name" value="REELIN"/>
    <property type="match status" value="1"/>
</dbReference>
<evidence type="ECO:0008006" key="18">
    <source>
        <dbReference type="Google" id="ProtNLM"/>
    </source>
</evidence>
<dbReference type="Proteomes" id="UP000494165">
    <property type="component" value="Unassembled WGS sequence"/>
</dbReference>
<feature type="transmembrane region" description="Helical" evidence="11">
    <location>
        <begin position="469"/>
        <end position="489"/>
    </location>
</feature>
<evidence type="ECO:0000259" key="15">
    <source>
        <dbReference type="PROSITE" id="PS51019"/>
    </source>
</evidence>
<keyword evidence="8" id="KW-0408">Iron</keyword>
<dbReference type="SMART" id="SM00664">
    <property type="entry name" value="DoH"/>
    <property type="match status" value="1"/>
</dbReference>
<dbReference type="Gene3D" id="2.60.40.4060">
    <property type="entry name" value="Reeler domain"/>
    <property type="match status" value="1"/>
</dbReference>
<dbReference type="PANTHER" id="PTHR45828:SF36">
    <property type="entry name" value="REELIN DOMAIN-CONTAINING PROTEIN"/>
    <property type="match status" value="1"/>
</dbReference>
<dbReference type="Pfam" id="PF02014">
    <property type="entry name" value="Reeler"/>
    <property type="match status" value="1"/>
</dbReference>
<evidence type="ECO:0000256" key="11">
    <source>
        <dbReference type="SAM" id="Phobius"/>
    </source>
</evidence>
<evidence type="ECO:0000313" key="17">
    <source>
        <dbReference type="Proteomes" id="UP000494165"/>
    </source>
</evidence>
<evidence type="ECO:0000259" key="13">
    <source>
        <dbReference type="PROSITE" id="PS50836"/>
    </source>
</evidence>
<protein>
    <recommendedName>
        <fullName evidence="18">Ferric-chelate reductase 1 homolog</fullName>
    </recommendedName>
</protein>
<feature type="signal peptide" evidence="12">
    <location>
        <begin position="1"/>
        <end position="26"/>
    </location>
</feature>
<dbReference type="SMART" id="SM00665">
    <property type="entry name" value="B561"/>
    <property type="match status" value="1"/>
</dbReference>
<dbReference type="AlphaFoldDB" id="A0A8S1D5A7"/>
<dbReference type="InterPro" id="IPR006593">
    <property type="entry name" value="Cyt_b561/ferric_Rdtase_TM"/>
</dbReference>
<evidence type="ECO:0000256" key="6">
    <source>
        <dbReference type="ARBA" id="ARBA00022982"/>
    </source>
</evidence>
<evidence type="ECO:0000256" key="7">
    <source>
        <dbReference type="ARBA" id="ARBA00022989"/>
    </source>
</evidence>
<dbReference type="PROSITE" id="PS50939">
    <property type="entry name" value="CYTOCHROME_B561"/>
    <property type="match status" value="1"/>
</dbReference>
<evidence type="ECO:0000259" key="14">
    <source>
        <dbReference type="PROSITE" id="PS50939"/>
    </source>
</evidence>
<keyword evidence="9 11" id="KW-0472">Membrane</keyword>
<dbReference type="Gene3D" id="1.20.120.1770">
    <property type="match status" value="1"/>
</dbReference>
<evidence type="ECO:0000256" key="1">
    <source>
        <dbReference type="ARBA" id="ARBA00001970"/>
    </source>
</evidence>
<evidence type="ECO:0000256" key="5">
    <source>
        <dbReference type="ARBA" id="ARBA00022692"/>
    </source>
</evidence>
<evidence type="ECO:0000256" key="9">
    <source>
        <dbReference type="ARBA" id="ARBA00023136"/>
    </source>
</evidence>
<proteinExistence type="inferred from homology"/>
<keyword evidence="5 11" id="KW-0812">Transmembrane</keyword>
<comment type="caution">
    <text evidence="16">The sequence shown here is derived from an EMBL/GenBank/DDBJ whole genome shotgun (WGS) entry which is preliminary data.</text>
</comment>
<evidence type="ECO:0000256" key="8">
    <source>
        <dbReference type="ARBA" id="ARBA00023004"/>
    </source>
</evidence>
<dbReference type="CDD" id="cd08760">
    <property type="entry name" value="Cyt_b561_FRRS1_like"/>
    <property type="match status" value="1"/>
</dbReference>
<organism evidence="16 17">
    <name type="scientific">Cloeon dipterum</name>
    <dbReference type="NCBI Taxonomy" id="197152"/>
    <lineage>
        <taxon>Eukaryota</taxon>
        <taxon>Metazoa</taxon>
        <taxon>Ecdysozoa</taxon>
        <taxon>Arthropoda</taxon>
        <taxon>Hexapoda</taxon>
        <taxon>Insecta</taxon>
        <taxon>Pterygota</taxon>
        <taxon>Palaeoptera</taxon>
        <taxon>Ephemeroptera</taxon>
        <taxon>Pisciforma</taxon>
        <taxon>Baetidae</taxon>
        <taxon>Cloeon</taxon>
    </lineage>
</organism>
<evidence type="ECO:0000256" key="4">
    <source>
        <dbReference type="ARBA" id="ARBA00022448"/>
    </source>
</evidence>
<gene>
    <name evidence="16" type="ORF">CLODIP_2_CD10039</name>
</gene>
<dbReference type="InterPro" id="IPR042307">
    <property type="entry name" value="Reeler_sf"/>
</dbReference>
<feature type="domain" description="Cytochrome b561" evidence="14">
    <location>
        <begin position="359"/>
        <end position="559"/>
    </location>
</feature>
<dbReference type="OrthoDB" id="6372137at2759"/>
<dbReference type="GO" id="GO:0016020">
    <property type="term" value="C:membrane"/>
    <property type="evidence" value="ECO:0007669"/>
    <property type="project" value="UniProtKB-SubCell"/>
</dbReference>
<dbReference type="CDD" id="cd09628">
    <property type="entry name" value="DOMON_SDR_2_like"/>
    <property type="match status" value="1"/>
</dbReference>
<reference evidence="16 17" key="1">
    <citation type="submission" date="2020-04" db="EMBL/GenBank/DDBJ databases">
        <authorList>
            <person name="Alioto T."/>
            <person name="Alioto T."/>
            <person name="Gomez Garrido J."/>
        </authorList>
    </citation>
    <scope>NUCLEOTIDE SEQUENCE [LARGE SCALE GENOMIC DNA]</scope>
</reference>
<accession>A0A8S1D5A7</accession>
<keyword evidence="10" id="KW-0325">Glycoprotein</keyword>
<feature type="chain" id="PRO_5035829735" description="Ferric-chelate reductase 1 homolog" evidence="12">
    <location>
        <begin position="27"/>
        <end position="637"/>
    </location>
</feature>
<feature type="domain" description="DOMON" evidence="13">
    <location>
        <begin position="238"/>
        <end position="355"/>
    </location>
</feature>
<comment type="similarity">
    <text evidence="3">Belongs to the FRRS1 family.</text>
</comment>
<feature type="transmembrane region" description="Helical" evidence="11">
    <location>
        <begin position="501"/>
        <end position="525"/>
    </location>
</feature>
<name>A0A8S1D5A7_9INSE</name>
<dbReference type="InterPro" id="IPR005018">
    <property type="entry name" value="DOMON_domain"/>
</dbReference>
<sequence>MASKMGKTVWLVCCLALALHQPEVHAFGRGAPDSACLSMLPGHGTDAQSSPSPYSIVLAPIENGNGRRLVNVTITSQGNADFAGFIIQARPENSDNPVGTFEVRQEGAKAHTCGSGLKNSVTHTDKNPKRKVELIWEAPADYDGHVIFNASVVRDYSTFWTGIKSAPLLVRRTATGVEYETSSKKPTTRIPYQTTISSTQRPVNPQSENQVSHPIFEGCNSIKGCFGWPSNCVASKSCRVLVTYMFKGSAYEFELFADDRVWAAAAFSDDKIMGDDSVMECAYEEDKGEVNTYVSWNDSPNPGKGNHRVESDLTVLEKSYKDKQLYCRFSKPRVSTIEGVTFDLDKHYHLFIAAGTDFKGNRLGYHQSERDLTAEKISLADIQAAKGASKILVHLHGAFMVAAWIGAASIGILLARYFKKTWVGSQLCGKDQWFAWHRVFMIFTWCLTVAGFVIIFIEIGGWSSADNPHAILGCITTGLAFIQPFMAALRPAPNTPKRPLFNWLHWLVGNLAHIFGIVSIFFAVLLPRAELPEWMNWILVGFVAFHVFMHFIFSIAGCASDRKKRVNSFPMRDMSHSRNALHSSYEKSQDSSFSCLRKFLFAIYFIGVVLLAVTLIVIVVLAPIEDTYKDVRSKLNF</sequence>
<evidence type="ECO:0000313" key="16">
    <source>
        <dbReference type="EMBL" id="CAB3378032.1"/>
    </source>
</evidence>
<dbReference type="InterPro" id="IPR051237">
    <property type="entry name" value="Ferric-chelate_Red/DefProt"/>
</dbReference>